<dbReference type="InterPro" id="IPR026881">
    <property type="entry name" value="WYL_dom"/>
</dbReference>
<dbReference type="EMBL" id="FNNF01000001">
    <property type="protein sequence ID" value="SDV99365.1"/>
    <property type="molecule type" value="Genomic_DNA"/>
</dbReference>
<proteinExistence type="predicted"/>
<protein>
    <submittedName>
        <fullName evidence="2">WYL domain-containing protein</fullName>
    </submittedName>
</protein>
<evidence type="ECO:0000313" key="3">
    <source>
        <dbReference type="Proteomes" id="UP000182429"/>
    </source>
</evidence>
<dbReference type="OrthoDB" id="86031at2"/>
<dbReference type="Pfam" id="PF13280">
    <property type="entry name" value="WYL"/>
    <property type="match status" value="1"/>
</dbReference>
<sequence>MEFRGDDKIDRVLGIYSKLMNGSIINKSEEAQNYGVNERSIQRDIEDIRNYLDKSSTNTGIINTVIYDRLNKGYRLEQIYEMKLSNSEILAICKILLDSRAFTKKEMIGIISRLVDCCVPKVNRKEVNDLIQNEEYHYIELQHRSEFIDKMWDIGKAIREHNYVEINYQRVKDKAVVTRKVKPVSIMFSEYYFYVTAFIDDEKVKADFDVLNDAYPTIYRIDRIKQYKVLEERFRIPYANRFEEGEFRKRIQFMYGGKLQKVKFTYSGNSIEAVLDRLPTASIESEDNGVYTISAEVFGKGIEMWLKSQGDMVQIIEMR</sequence>
<reference evidence="2 3" key="1">
    <citation type="submission" date="2016-10" db="EMBL/GenBank/DDBJ databases">
        <authorList>
            <person name="de Groot N.N."/>
        </authorList>
    </citation>
    <scope>NUCLEOTIDE SEQUENCE [LARGE SCALE GENOMIC DNA]</scope>
    <source>
        <strain evidence="2 3">S3b</strain>
    </source>
</reference>
<organism evidence="2 3">
    <name type="scientific">Kandleria vitulina</name>
    <dbReference type="NCBI Taxonomy" id="1630"/>
    <lineage>
        <taxon>Bacteria</taxon>
        <taxon>Bacillati</taxon>
        <taxon>Bacillota</taxon>
        <taxon>Erysipelotrichia</taxon>
        <taxon>Erysipelotrichales</taxon>
        <taxon>Coprobacillaceae</taxon>
        <taxon>Kandleria</taxon>
    </lineage>
</organism>
<dbReference type="Proteomes" id="UP000182429">
    <property type="component" value="Unassembled WGS sequence"/>
</dbReference>
<dbReference type="PANTHER" id="PTHR34580">
    <property type="match status" value="1"/>
</dbReference>
<evidence type="ECO:0000259" key="1">
    <source>
        <dbReference type="Pfam" id="PF13280"/>
    </source>
</evidence>
<dbReference type="InterPro" id="IPR051534">
    <property type="entry name" value="CBASS_pafABC_assoc_protein"/>
</dbReference>
<evidence type="ECO:0000313" key="2">
    <source>
        <dbReference type="EMBL" id="SDV99365.1"/>
    </source>
</evidence>
<dbReference type="RefSeq" id="WP_074685183.1">
    <property type="nucleotide sequence ID" value="NZ_FNNF01000001.1"/>
</dbReference>
<accession>A0A1H2PWZ0</accession>
<name>A0A1H2PWZ0_9FIRM</name>
<feature type="domain" description="WYL" evidence="1">
    <location>
        <begin position="154"/>
        <end position="229"/>
    </location>
</feature>
<dbReference type="AlphaFoldDB" id="A0A1H2PWZ0"/>
<dbReference type="PANTHER" id="PTHR34580:SF1">
    <property type="entry name" value="PROTEIN PAFC"/>
    <property type="match status" value="1"/>
</dbReference>
<gene>
    <name evidence="2" type="ORF">SAMN04487759_10183</name>
</gene>
<dbReference type="PROSITE" id="PS52050">
    <property type="entry name" value="WYL"/>
    <property type="match status" value="1"/>
</dbReference>